<protein>
    <submittedName>
        <fullName evidence="1">Uncharacterized protein</fullName>
    </submittedName>
</protein>
<gene>
    <name evidence="1" type="ORF">GBF38_001428</name>
</gene>
<dbReference type="Proteomes" id="UP000805704">
    <property type="component" value="Chromosome 22"/>
</dbReference>
<comment type="caution">
    <text evidence="1">The sequence shown here is derived from an EMBL/GenBank/DDBJ whole genome shotgun (WGS) entry which is preliminary data.</text>
</comment>
<keyword evidence="2" id="KW-1185">Reference proteome</keyword>
<proteinExistence type="predicted"/>
<dbReference type="EMBL" id="CM024810">
    <property type="protein sequence ID" value="KAG8005549.1"/>
    <property type="molecule type" value="Genomic_DNA"/>
</dbReference>
<sequence>MPGFLTRDQELITRKVTPGTPRLALTETPERRCEMDDECERKKEKERAVKSQSAWEIRGDDERERELRKKREAQVHINSKRWQTARDADPNSNREADIEVQVNTTTKFGWIWMSPQSERAGKQQLSQTKQSYIKYLVDPWKTKRTEPGSGHIDVCISVCRHTDENASGQRGALPFALNEVENSPSPSSSHSPEFNLHSTCLPAS</sequence>
<accession>A0ACB7ETI4</accession>
<evidence type="ECO:0000313" key="2">
    <source>
        <dbReference type="Proteomes" id="UP000805704"/>
    </source>
</evidence>
<organism evidence="1 2">
    <name type="scientific">Nibea albiflora</name>
    <name type="common">Yellow drum</name>
    <name type="synonym">Corvina albiflora</name>
    <dbReference type="NCBI Taxonomy" id="240163"/>
    <lineage>
        <taxon>Eukaryota</taxon>
        <taxon>Metazoa</taxon>
        <taxon>Chordata</taxon>
        <taxon>Craniata</taxon>
        <taxon>Vertebrata</taxon>
        <taxon>Euteleostomi</taxon>
        <taxon>Actinopterygii</taxon>
        <taxon>Neopterygii</taxon>
        <taxon>Teleostei</taxon>
        <taxon>Neoteleostei</taxon>
        <taxon>Acanthomorphata</taxon>
        <taxon>Eupercaria</taxon>
        <taxon>Sciaenidae</taxon>
        <taxon>Nibea</taxon>
    </lineage>
</organism>
<reference evidence="1" key="1">
    <citation type="submission" date="2020-04" db="EMBL/GenBank/DDBJ databases">
        <title>A chromosome-scale assembly and high-density genetic map of the yellow drum (Nibea albiflora) genome.</title>
        <authorList>
            <person name="Xu D."/>
            <person name="Zhang W."/>
            <person name="Chen R."/>
            <person name="Tan P."/>
            <person name="Wang L."/>
            <person name="Song H."/>
            <person name="Tian L."/>
            <person name="Zhu Q."/>
            <person name="Wang B."/>
        </authorList>
    </citation>
    <scope>NUCLEOTIDE SEQUENCE</scope>
    <source>
        <strain evidence="1">ZJHYS-2018</strain>
    </source>
</reference>
<name>A0ACB7ETI4_NIBAL</name>
<evidence type="ECO:0000313" key="1">
    <source>
        <dbReference type="EMBL" id="KAG8005549.1"/>
    </source>
</evidence>